<keyword evidence="1" id="KW-0647">Proteasome</keyword>
<dbReference type="GO" id="GO:0008233">
    <property type="term" value="F:peptidase activity"/>
    <property type="evidence" value="ECO:0007669"/>
    <property type="project" value="UniProtKB-KW"/>
</dbReference>
<protein>
    <submittedName>
        <fullName evidence="1">Putative proteasome-type protease</fullName>
    </submittedName>
</protein>
<dbReference type="GO" id="GO:0006508">
    <property type="term" value="P:proteolysis"/>
    <property type="evidence" value="ECO:0007669"/>
    <property type="project" value="UniProtKB-KW"/>
</dbReference>
<sequence length="258" mass="28490">MTYCVALKLNVGMVFASDSRTNAGVDQIACFKKMRHFVNPGDRTIVILSSGNLSVTQNAINRLEQHGRHPDRPNLWNAESMFDVAQLLGDCLRSVRERDGVHLAQNNVDASANFIVGGQIRGERMRLYLVYAEGNCIEAGDETPFFQIGETKYGKPILDRVITPDTPFNEAIKCVLVSFDSTMRSNLSVGLPIDLVCYGASSLALDFEQHITADDPYFSQISKRWSEGLRGVFASLPSPDWLIDAPAVTVDDQTGLTE</sequence>
<gene>
    <name evidence="1" type="ORF">EDC35_103175</name>
</gene>
<dbReference type="Gene3D" id="3.60.20.10">
    <property type="entry name" value="Glutamine Phosphoribosylpyrophosphate, subunit 1, domain 1"/>
    <property type="match status" value="1"/>
</dbReference>
<dbReference type="SUPFAM" id="SSF56235">
    <property type="entry name" value="N-terminal nucleophile aminohydrolases (Ntn hydrolases)"/>
    <property type="match status" value="1"/>
</dbReference>
<reference evidence="1 2" key="1">
    <citation type="submission" date="2019-03" db="EMBL/GenBank/DDBJ databases">
        <title>Genomic Encyclopedia of Type Strains, Phase IV (KMG-IV): sequencing the most valuable type-strain genomes for metagenomic binning, comparative biology and taxonomic classification.</title>
        <authorList>
            <person name="Goeker M."/>
        </authorList>
    </citation>
    <scope>NUCLEOTIDE SEQUENCE [LARGE SCALE GENOMIC DNA]</scope>
    <source>
        <strain evidence="1 2">DSM 13587</strain>
    </source>
</reference>
<organism evidence="1 2">
    <name type="scientific">Thiobaca trueperi</name>
    <dbReference type="NCBI Taxonomy" id="127458"/>
    <lineage>
        <taxon>Bacteria</taxon>
        <taxon>Pseudomonadati</taxon>
        <taxon>Pseudomonadota</taxon>
        <taxon>Gammaproteobacteria</taxon>
        <taxon>Chromatiales</taxon>
        <taxon>Chromatiaceae</taxon>
        <taxon>Thiobaca</taxon>
    </lineage>
</organism>
<dbReference type="AlphaFoldDB" id="A0A4R3N1I6"/>
<dbReference type="InterPro" id="IPR016545">
    <property type="entry name" value="UCP009120_prtse"/>
</dbReference>
<dbReference type="PIRSF" id="PIRSF009120">
    <property type="entry name" value="UCP009120_prtse"/>
    <property type="match status" value="1"/>
</dbReference>
<dbReference type="GO" id="GO:0000502">
    <property type="term" value="C:proteasome complex"/>
    <property type="evidence" value="ECO:0007669"/>
    <property type="project" value="UniProtKB-KW"/>
</dbReference>
<accession>A0A4R3N1I6</accession>
<dbReference type="CDD" id="cd03765">
    <property type="entry name" value="proteasome_beta_bacterial"/>
    <property type="match status" value="1"/>
</dbReference>
<keyword evidence="1" id="KW-0378">Hydrolase</keyword>
<dbReference type="InterPro" id="IPR029055">
    <property type="entry name" value="Ntn_hydrolases_N"/>
</dbReference>
<evidence type="ECO:0000313" key="1">
    <source>
        <dbReference type="EMBL" id="TCT22077.1"/>
    </source>
</evidence>
<dbReference type="RefSeq" id="WP_132976485.1">
    <property type="nucleotide sequence ID" value="NZ_SMAO01000003.1"/>
</dbReference>
<dbReference type="OrthoDB" id="9786336at2"/>
<proteinExistence type="predicted"/>
<dbReference type="EMBL" id="SMAO01000003">
    <property type="protein sequence ID" value="TCT22077.1"/>
    <property type="molecule type" value="Genomic_DNA"/>
</dbReference>
<evidence type="ECO:0000313" key="2">
    <source>
        <dbReference type="Proteomes" id="UP000295717"/>
    </source>
</evidence>
<dbReference type="Proteomes" id="UP000295717">
    <property type="component" value="Unassembled WGS sequence"/>
</dbReference>
<keyword evidence="2" id="KW-1185">Reference proteome</keyword>
<name>A0A4R3N1I6_9GAMM</name>
<keyword evidence="1" id="KW-0645">Protease</keyword>
<comment type="caution">
    <text evidence="1">The sequence shown here is derived from an EMBL/GenBank/DDBJ whole genome shotgun (WGS) entry which is preliminary data.</text>
</comment>